<feature type="transmembrane region" description="Helical" evidence="6">
    <location>
        <begin position="168"/>
        <end position="193"/>
    </location>
</feature>
<evidence type="ECO:0000313" key="9">
    <source>
        <dbReference type="Proteomes" id="UP000277580"/>
    </source>
</evidence>
<dbReference type="SUPFAM" id="SSF103473">
    <property type="entry name" value="MFS general substrate transporter"/>
    <property type="match status" value="1"/>
</dbReference>
<keyword evidence="4 6" id="KW-1133">Transmembrane helix</keyword>
<dbReference type="PANTHER" id="PTHR43791">
    <property type="entry name" value="PERMEASE-RELATED"/>
    <property type="match status" value="1"/>
</dbReference>
<dbReference type="FunFam" id="1.20.1250.20:FF:000068">
    <property type="entry name" value="MFS general substrate transporter"/>
    <property type="match status" value="1"/>
</dbReference>
<dbReference type="Pfam" id="PF07690">
    <property type="entry name" value="MFS_1"/>
    <property type="match status" value="1"/>
</dbReference>
<sequence>MEKQIPTYDKNLVVLPELASQGNNGESIEVDKAEQARILRRVDLYLLPIITLLYLMSFLDRSSIGNAKISGLSADLGLKPVQYNIALSIFFMSYVSFEIPSNILLKKLSPKVWLPSICLGWGIVCTLHGIVQNFGGLVAVRIFLGVLEAGLFPGVTFLLTVWYPRHALVFRFCLFFSAATLAGAFGGLLARGLVELDGTGGLEGWRWIFIVEGLITVVVAVCAYFWIQDSPESADFLSVADKKVLASILARDMSGESQEFSWPETRAAFGEWKVWTSGIICVGIALPTFSFALFIPTIINGLGYTATRSQLMTVPPYVVAFFFTISVGWLSDRLKVRGIPLLIFTAVGIIGYAIQISVDHQKLNVKYFATFLSAIGIFTTSGLNIPWLSNNLRGHSRRATGSAIQVSIGQLGGVAAAYIYRQQDSPDYVMGHSLALGSLVLAFVTTALQSWWMKKENDALDRKAREEGVDDGFRFTL</sequence>
<dbReference type="InParanoid" id="A0A3N4LF86"/>
<feature type="transmembrane region" description="Helical" evidence="6">
    <location>
        <begin position="338"/>
        <end position="355"/>
    </location>
</feature>
<dbReference type="InterPro" id="IPR011701">
    <property type="entry name" value="MFS"/>
</dbReference>
<keyword evidence="3 6" id="KW-0812">Transmembrane</keyword>
<evidence type="ECO:0000256" key="6">
    <source>
        <dbReference type="SAM" id="Phobius"/>
    </source>
</evidence>
<feature type="transmembrane region" description="Helical" evidence="6">
    <location>
        <begin position="399"/>
        <end position="420"/>
    </location>
</feature>
<dbReference type="STRING" id="1392247.A0A3N4LF86"/>
<feature type="transmembrane region" description="Helical" evidence="6">
    <location>
        <begin position="367"/>
        <end position="387"/>
    </location>
</feature>
<evidence type="ECO:0000256" key="2">
    <source>
        <dbReference type="ARBA" id="ARBA00022448"/>
    </source>
</evidence>
<dbReference type="Proteomes" id="UP000277580">
    <property type="component" value="Unassembled WGS sequence"/>
</dbReference>
<dbReference type="InterPro" id="IPR020846">
    <property type="entry name" value="MFS_dom"/>
</dbReference>
<dbReference type="AlphaFoldDB" id="A0A3N4LF86"/>
<dbReference type="GO" id="GO:0022857">
    <property type="term" value="F:transmembrane transporter activity"/>
    <property type="evidence" value="ECO:0007669"/>
    <property type="project" value="InterPro"/>
</dbReference>
<organism evidence="8 9">
    <name type="scientific">Morchella conica CCBAS932</name>
    <dbReference type="NCBI Taxonomy" id="1392247"/>
    <lineage>
        <taxon>Eukaryota</taxon>
        <taxon>Fungi</taxon>
        <taxon>Dikarya</taxon>
        <taxon>Ascomycota</taxon>
        <taxon>Pezizomycotina</taxon>
        <taxon>Pezizomycetes</taxon>
        <taxon>Pezizales</taxon>
        <taxon>Morchellaceae</taxon>
        <taxon>Morchella</taxon>
    </lineage>
</organism>
<keyword evidence="5 6" id="KW-0472">Membrane</keyword>
<dbReference type="Gene3D" id="1.20.1250.20">
    <property type="entry name" value="MFS general substrate transporter like domains"/>
    <property type="match status" value="2"/>
</dbReference>
<reference evidence="8 9" key="1">
    <citation type="journal article" date="2018" name="Nat. Ecol. Evol.">
        <title>Pezizomycetes genomes reveal the molecular basis of ectomycorrhizal truffle lifestyle.</title>
        <authorList>
            <person name="Murat C."/>
            <person name="Payen T."/>
            <person name="Noel B."/>
            <person name="Kuo A."/>
            <person name="Morin E."/>
            <person name="Chen J."/>
            <person name="Kohler A."/>
            <person name="Krizsan K."/>
            <person name="Balestrini R."/>
            <person name="Da Silva C."/>
            <person name="Montanini B."/>
            <person name="Hainaut M."/>
            <person name="Levati E."/>
            <person name="Barry K.W."/>
            <person name="Belfiori B."/>
            <person name="Cichocki N."/>
            <person name="Clum A."/>
            <person name="Dockter R.B."/>
            <person name="Fauchery L."/>
            <person name="Guy J."/>
            <person name="Iotti M."/>
            <person name="Le Tacon F."/>
            <person name="Lindquist E.A."/>
            <person name="Lipzen A."/>
            <person name="Malagnac F."/>
            <person name="Mello A."/>
            <person name="Molinier V."/>
            <person name="Miyauchi S."/>
            <person name="Poulain J."/>
            <person name="Riccioni C."/>
            <person name="Rubini A."/>
            <person name="Sitrit Y."/>
            <person name="Splivallo R."/>
            <person name="Traeger S."/>
            <person name="Wang M."/>
            <person name="Zifcakova L."/>
            <person name="Wipf D."/>
            <person name="Zambonelli A."/>
            <person name="Paolocci F."/>
            <person name="Nowrousian M."/>
            <person name="Ottonello S."/>
            <person name="Baldrian P."/>
            <person name="Spatafora J.W."/>
            <person name="Henrissat B."/>
            <person name="Nagy L.G."/>
            <person name="Aury J.M."/>
            <person name="Wincker P."/>
            <person name="Grigoriev I.V."/>
            <person name="Bonfante P."/>
            <person name="Martin F.M."/>
        </authorList>
    </citation>
    <scope>NUCLEOTIDE SEQUENCE [LARGE SCALE GENOMIC DNA]</scope>
    <source>
        <strain evidence="8 9">CCBAS932</strain>
    </source>
</reference>
<feature type="transmembrane region" description="Helical" evidence="6">
    <location>
        <begin position="274"/>
        <end position="299"/>
    </location>
</feature>
<evidence type="ECO:0000256" key="3">
    <source>
        <dbReference type="ARBA" id="ARBA00022692"/>
    </source>
</evidence>
<feature type="transmembrane region" description="Helical" evidence="6">
    <location>
        <begin position="432"/>
        <end position="453"/>
    </location>
</feature>
<keyword evidence="9" id="KW-1185">Reference proteome</keyword>
<feature type="transmembrane region" description="Helical" evidence="6">
    <location>
        <begin position="42"/>
        <end position="59"/>
    </location>
</feature>
<evidence type="ECO:0000256" key="4">
    <source>
        <dbReference type="ARBA" id="ARBA00022989"/>
    </source>
</evidence>
<evidence type="ECO:0000256" key="5">
    <source>
        <dbReference type="ARBA" id="ARBA00023136"/>
    </source>
</evidence>
<comment type="subcellular location">
    <subcellularLocation>
        <location evidence="1">Membrane</location>
        <topology evidence="1">Multi-pass membrane protein</topology>
    </subcellularLocation>
</comment>
<dbReference type="PROSITE" id="PS50850">
    <property type="entry name" value="MFS"/>
    <property type="match status" value="1"/>
</dbReference>
<dbReference type="FunFam" id="1.20.1250.20:FF:000034">
    <property type="entry name" value="MFS general substrate transporter"/>
    <property type="match status" value="1"/>
</dbReference>
<feature type="transmembrane region" description="Helical" evidence="6">
    <location>
        <begin position="112"/>
        <end position="131"/>
    </location>
</feature>
<feature type="transmembrane region" description="Helical" evidence="6">
    <location>
        <begin position="205"/>
        <end position="227"/>
    </location>
</feature>
<feature type="domain" description="Major facilitator superfamily (MFS) profile" evidence="7">
    <location>
        <begin position="46"/>
        <end position="449"/>
    </location>
</feature>
<dbReference type="GO" id="GO:0016020">
    <property type="term" value="C:membrane"/>
    <property type="evidence" value="ECO:0007669"/>
    <property type="project" value="UniProtKB-SubCell"/>
</dbReference>
<feature type="transmembrane region" description="Helical" evidence="6">
    <location>
        <begin position="85"/>
        <end position="105"/>
    </location>
</feature>
<gene>
    <name evidence="8" type="ORF">P167DRAFT_500078</name>
</gene>
<dbReference type="InterPro" id="IPR036259">
    <property type="entry name" value="MFS_trans_sf"/>
</dbReference>
<name>A0A3N4LF86_9PEZI</name>
<dbReference type="EMBL" id="ML119108">
    <property type="protein sequence ID" value="RPB16605.1"/>
    <property type="molecule type" value="Genomic_DNA"/>
</dbReference>
<evidence type="ECO:0000259" key="7">
    <source>
        <dbReference type="PROSITE" id="PS50850"/>
    </source>
</evidence>
<keyword evidence="2" id="KW-0813">Transport</keyword>
<dbReference type="OrthoDB" id="2985014at2759"/>
<dbReference type="PANTHER" id="PTHR43791:SF67">
    <property type="entry name" value="TRANSPORTER, PUTATIVE (AFU_ORTHOLOGUE AFUA_3G04010)-RELATED"/>
    <property type="match status" value="1"/>
</dbReference>
<evidence type="ECO:0000256" key="1">
    <source>
        <dbReference type="ARBA" id="ARBA00004141"/>
    </source>
</evidence>
<feature type="transmembrane region" description="Helical" evidence="6">
    <location>
        <begin position="137"/>
        <end position="161"/>
    </location>
</feature>
<feature type="transmembrane region" description="Helical" evidence="6">
    <location>
        <begin position="311"/>
        <end position="331"/>
    </location>
</feature>
<protein>
    <submittedName>
        <fullName evidence="8">Major facilitator superfamily transporter</fullName>
    </submittedName>
</protein>
<proteinExistence type="predicted"/>
<dbReference type="FunCoup" id="A0A3N4LF86">
    <property type="interactions" value="154"/>
</dbReference>
<accession>A0A3N4LF86</accession>
<evidence type="ECO:0000313" key="8">
    <source>
        <dbReference type="EMBL" id="RPB16605.1"/>
    </source>
</evidence>